<evidence type="ECO:0000313" key="2">
    <source>
        <dbReference type="Proteomes" id="UP001597249"/>
    </source>
</evidence>
<dbReference type="EMBL" id="JBHTMO010000038">
    <property type="protein sequence ID" value="MFD1394018.1"/>
    <property type="molecule type" value="Genomic_DNA"/>
</dbReference>
<evidence type="ECO:0000313" key="1">
    <source>
        <dbReference type="EMBL" id="MFD1394018.1"/>
    </source>
</evidence>
<evidence type="ECO:0008006" key="3">
    <source>
        <dbReference type="Google" id="ProtNLM"/>
    </source>
</evidence>
<name>A0ABW4BCF8_9LACO</name>
<dbReference type="RefSeq" id="WP_125585020.1">
    <property type="nucleotide sequence ID" value="NZ_JBHTMO010000038.1"/>
</dbReference>
<gene>
    <name evidence="1" type="ORF">ACFQ3L_10615</name>
</gene>
<dbReference type="Proteomes" id="UP001597249">
    <property type="component" value="Unassembled WGS sequence"/>
</dbReference>
<sequence>MSLFKKSRSDQPALPQSYDFAKMVRKAREEDPGRFAKLQAAFRGLKKAPKKDTHRKEDQ</sequence>
<proteinExistence type="predicted"/>
<comment type="caution">
    <text evidence="1">The sequence shown here is derived from an EMBL/GenBank/DDBJ whole genome shotgun (WGS) entry which is preliminary data.</text>
</comment>
<keyword evidence="2" id="KW-1185">Reference proteome</keyword>
<protein>
    <recommendedName>
        <fullName evidence="3">YfhD family protein</fullName>
    </recommendedName>
</protein>
<accession>A0ABW4BCF8</accession>
<organism evidence="1 2">
    <name type="scientific">Lacticaseibacillus jixianensis</name>
    <dbReference type="NCBI Taxonomy" id="2486012"/>
    <lineage>
        <taxon>Bacteria</taxon>
        <taxon>Bacillati</taxon>
        <taxon>Bacillota</taxon>
        <taxon>Bacilli</taxon>
        <taxon>Lactobacillales</taxon>
        <taxon>Lactobacillaceae</taxon>
        <taxon>Lacticaseibacillus</taxon>
    </lineage>
</organism>
<reference evidence="2" key="1">
    <citation type="journal article" date="2019" name="Int. J. Syst. Evol. Microbiol.">
        <title>The Global Catalogue of Microorganisms (GCM) 10K type strain sequencing project: providing services to taxonomists for standard genome sequencing and annotation.</title>
        <authorList>
            <consortium name="The Broad Institute Genomics Platform"/>
            <consortium name="The Broad Institute Genome Sequencing Center for Infectious Disease"/>
            <person name="Wu L."/>
            <person name="Ma J."/>
        </authorList>
    </citation>
    <scope>NUCLEOTIDE SEQUENCE [LARGE SCALE GENOMIC DNA]</scope>
    <source>
        <strain evidence="2">CCM 8911</strain>
    </source>
</reference>